<organism evidence="2">
    <name type="scientific">Tanacetum cinerariifolium</name>
    <name type="common">Dalmatian daisy</name>
    <name type="synonym">Chrysanthemum cinerariifolium</name>
    <dbReference type="NCBI Taxonomy" id="118510"/>
    <lineage>
        <taxon>Eukaryota</taxon>
        <taxon>Viridiplantae</taxon>
        <taxon>Streptophyta</taxon>
        <taxon>Embryophyta</taxon>
        <taxon>Tracheophyta</taxon>
        <taxon>Spermatophyta</taxon>
        <taxon>Magnoliopsida</taxon>
        <taxon>eudicotyledons</taxon>
        <taxon>Gunneridae</taxon>
        <taxon>Pentapetalae</taxon>
        <taxon>asterids</taxon>
        <taxon>campanulids</taxon>
        <taxon>Asterales</taxon>
        <taxon>Asteraceae</taxon>
        <taxon>Asteroideae</taxon>
        <taxon>Anthemideae</taxon>
        <taxon>Anthemidinae</taxon>
        <taxon>Tanacetum</taxon>
    </lineage>
</organism>
<gene>
    <name evidence="2" type="ORF">Tci_901826</name>
</gene>
<dbReference type="EMBL" id="BKCJ011398715">
    <property type="protein sequence ID" value="GFD29857.1"/>
    <property type="molecule type" value="Genomic_DNA"/>
</dbReference>
<name>A0A699V468_TANCI</name>
<accession>A0A699V468</accession>
<dbReference type="AlphaFoldDB" id="A0A699V468"/>
<feature type="region of interest" description="Disordered" evidence="1">
    <location>
        <begin position="1"/>
        <end position="54"/>
    </location>
</feature>
<reference evidence="2" key="1">
    <citation type="journal article" date="2019" name="Sci. Rep.">
        <title>Draft genome of Tanacetum cinerariifolium, the natural source of mosquito coil.</title>
        <authorList>
            <person name="Yamashiro T."/>
            <person name="Shiraishi A."/>
            <person name="Satake H."/>
            <person name="Nakayama K."/>
        </authorList>
    </citation>
    <scope>NUCLEOTIDE SEQUENCE</scope>
</reference>
<protein>
    <submittedName>
        <fullName evidence="2">Uncharacterized protein</fullName>
    </submittedName>
</protein>
<evidence type="ECO:0000313" key="2">
    <source>
        <dbReference type="EMBL" id="GFD29857.1"/>
    </source>
</evidence>
<proteinExistence type="predicted"/>
<feature type="non-terminal residue" evidence="2">
    <location>
        <position position="1"/>
    </location>
</feature>
<comment type="caution">
    <text evidence="2">The sequence shown here is derived from an EMBL/GenBank/DDBJ whole genome shotgun (WGS) entry which is preliminary data.</text>
</comment>
<evidence type="ECO:0000256" key="1">
    <source>
        <dbReference type="SAM" id="MobiDB-lite"/>
    </source>
</evidence>
<sequence>PRSLSAKRLLSARERPPGRTPRRGSVARGRGYGQLREADAAGRRVRSRTLVQNS</sequence>